<reference evidence="2" key="2">
    <citation type="submission" date="2020-09" db="EMBL/GenBank/DDBJ databases">
        <authorList>
            <person name="Sun Q."/>
            <person name="Ohkuma M."/>
        </authorList>
    </citation>
    <scope>NUCLEOTIDE SEQUENCE</scope>
    <source>
        <strain evidence="2">JCM 4234</strain>
    </source>
</reference>
<gene>
    <name evidence="2" type="ORF">GCM10010238_65120</name>
</gene>
<feature type="compositionally biased region" description="Basic and acidic residues" evidence="1">
    <location>
        <begin position="14"/>
        <end position="24"/>
    </location>
</feature>
<sequence length="121" mass="12535">MSADILTPEAGTTVDRDAARRDGRQPAPGRAAREPGLGPGESGIAPCLGRLTTVPGEGGGGRVRHPGRDRPVPCPRKLRARVPTVLTPFRGSGRDYAAGPDGRARNNPSCTTDTSNRPSAS</sequence>
<protein>
    <submittedName>
        <fullName evidence="2">Uncharacterized protein</fullName>
    </submittedName>
</protein>
<keyword evidence="3" id="KW-1185">Reference proteome</keyword>
<evidence type="ECO:0000313" key="3">
    <source>
        <dbReference type="Proteomes" id="UP000653493"/>
    </source>
</evidence>
<dbReference type="Proteomes" id="UP000653493">
    <property type="component" value="Unassembled WGS sequence"/>
</dbReference>
<proteinExistence type="predicted"/>
<accession>A0A918GW24</accession>
<dbReference type="EMBL" id="BMSL01000034">
    <property type="protein sequence ID" value="GGS67333.1"/>
    <property type="molecule type" value="Genomic_DNA"/>
</dbReference>
<feature type="compositionally biased region" description="Polar residues" evidence="1">
    <location>
        <begin position="106"/>
        <end position="121"/>
    </location>
</feature>
<name>A0A918GW24_STRGD</name>
<evidence type="ECO:0000313" key="2">
    <source>
        <dbReference type="EMBL" id="GGS67333.1"/>
    </source>
</evidence>
<evidence type="ECO:0000256" key="1">
    <source>
        <dbReference type="SAM" id="MobiDB-lite"/>
    </source>
</evidence>
<organism evidence="2 3">
    <name type="scientific">Streptomyces griseoviridis</name>
    <dbReference type="NCBI Taxonomy" id="45398"/>
    <lineage>
        <taxon>Bacteria</taxon>
        <taxon>Bacillati</taxon>
        <taxon>Actinomycetota</taxon>
        <taxon>Actinomycetes</taxon>
        <taxon>Kitasatosporales</taxon>
        <taxon>Streptomycetaceae</taxon>
        <taxon>Streptomyces</taxon>
    </lineage>
</organism>
<reference evidence="2" key="1">
    <citation type="journal article" date="2014" name="Int. J. Syst. Evol. Microbiol.">
        <title>Complete genome sequence of Corynebacterium casei LMG S-19264T (=DSM 44701T), isolated from a smear-ripened cheese.</title>
        <authorList>
            <consortium name="US DOE Joint Genome Institute (JGI-PGF)"/>
            <person name="Walter F."/>
            <person name="Albersmeier A."/>
            <person name="Kalinowski J."/>
            <person name="Ruckert C."/>
        </authorList>
    </citation>
    <scope>NUCLEOTIDE SEQUENCE</scope>
    <source>
        <strain evidence="2">JCM 4234</strain>
    </source>
</reference>
<dbReference type="AlphaFoldDB" id="A0A918GW24"/>
<comment type="caution">
    <text evidence="2">The sequence shown here is derived from an EMBL/GenBank/DDBJ whole genome shotgun (WGS) entry which is preliminary data.</text>
</comment>
<feature type="region of interest" description="Disordered" evidence="1">
    <location>
        <begin position="1"/>
        <end position="121"/>
    </location>
</feature>